<dbReference type="SMART" id="SM00049">
    <property type="entry name" value="DEP"/>
    <property type="match status" value="1"/>
</dbReference>
<dbReference type="Pfam" id="PF00610">
    <property type="entry name" value="DEP"/>
    <property type="match status" value="1"/>
</dbReference>
<sequence>MQVQQKATPSASIIKQDQFEATRKWRLALKKFYEGMPLLTHRRQLRSYSETFTGKDAVDFAERIFPTVFSKCCDRESARSLLEKFLSFGYIINVRGESSKTFFDNATLYRFCNERVTQMLRKEQEDESIRRRSTLLKRANDTNMKEELSNMAKLNGRLSISCQDISTIEKQNNLSAAKKSFGAGMLSNLVSIGRASATLFSLNRSNSDSARARQQRRCNAIVTNSKSLCDSVLREKCTNRVGVEMECESMRLINNKMCGISQSVFKTASSSCTTTVKFLPQKIVRHRTAMASKSLISEQCQATNIVFTEADEFRFWRSALVNWFGELHHDLVHSLRRLAQWTGINHSNEASLLGCSLWSKCIWRKWRPLFRKNKQNNYALTDDCASVYASAH</sequence>
<dbReference type="InterPro" id="IPR036388">
    <property type="entry name" value="WH-like_DNA-bd_sf"/>
</dbReference>
<dbReference type="CDD" id="cd04371">
    <property type="entry name" value="DEP"/>
    <property type="match status" value="1"/>
</dbReference>
<accession>A0A914IAY4</accession>
<dbReference type="InterPro" id="IPR036390">
    <property type="entry name" value="WH_DNA-bd_sf"/>
</dbReference>
<dbReference type="GO" id="GO:0035556">
    <property type="term" value="P:intracellular signal transduction"/>
    <property type="evidence" value="ECO:0007669"/>
    <property type="project" value="InterPro"/>
</dbReference>
<evidence type="ECO:0000313" key="2">
    <source>
        <dbReference type="Proteomes" id="UP000887572"/>
    </source>
</evidence>
<feature type="domain" description="DEP" evidence="1">
    <location>
        <begin position="32"/>
        <end position="113"/>
    </location>
</feature>
<dbReference type="InterPro" id="IPR000591">
    <property type="entry name" value="DEP_dom"/>
</dbReference>
<proteinExistence type="predicted"/>
<dbReference type="SUPFAM" id="SSF46785">
    <property type="entry name" value="Winged helix' DNA-binding domain"/>
    <property type="match status" value="1"/>
</dbReference>
<dbReference type="PANTHER" id="PTHR16206:SF4">
    <property type="entry name" value="PROTEIN LET-99"/>
    <property type="match status" value="1"/>
</dbReference>
<dbReference type="Gene3D" id="1.10.10.10">
    <property type="entry name" value="Winged helix-like DNA-binding domain superfamily/Winged helix DNA-binding domain"/>
    <property type="match status" value="1"/>
</dbReference>
<name>A0A914IAY4_GLORO</name>
<dbReference type="WBParaSite" id="Gr19_v10_g8910.t2">
    <property type="protein sequence ID" value="Gr19_v10_g8910.t2"/>
    <property type="gene ID" value="Gr19_v10_g8910"/>
</dbReference>
<evidence type="ECO:0000259" key="1">
    <source>
        <dbReference type="PROSITE" id="PS50186"/>
    </source>
</evidence>
<dbReference type="AlphaFoldDB" id="A0A914IAY4"/>
<dbReference type="PANTHER" id="PTHR16206">
    <property type="entry name" value="DEP DOMAIN-CONTAINING"/>
    <property type="match status" value="1"/>
</dbReference>
<organism evidence="2 3">
    <name type="scientific">Globodera rostochiensis</name>
    <name type="common">Golden nematode worm</name>
    <name type="synonym">Heterodera rostochiensis</name>
    <dbReference type="NCBI Taxonomy" id="31243"/>
    <lineage>
        <taxon>Eukaryota</taxon>
        <taxon>Metazoa</taxon>
        <taxon>Ecdysozoa</taxon>
        <taxon>Nematoda</taxon>
        <taxon>Chromadorea</taxon>
        <taxon>Rhabditida</taxon>
        <taxon>Tylenchina</taxon>
        <taxon>Tylenchomorpha</taxon>
        <taxon>Tylenchoidea</taxon>
        <taxon>Heteroderidae</taxon>
        <taxon>Heteroderinae</taxon>
        <taxon>Globodera</taxon>
    </lineage>
</organism>
<protein>
    <submittedName>
        <fullName evidence="3">DEP domain-containing protein</fullName>
    </submittedName>
</protein>
<dbReference type="Proteomes" id="UP000887572">
    <property type="component" value="Unplaced"/>
</dbReference>
<dbReference type="PROSITE" id="PS50186">
    <property type="entry name" value="DEP"/>
    <property type="match status" value="1"/>
</dbReference>
<evidence type="ECO:0000313" key="3">
    <source>
        <dbReference type="WBParaSite" id="Gr19_v10_g8910.t2"/>
    </source>
</evidence>
<keyword evidence="2" id="KW-1185">Reference proteome</keyword>
<reference evidence="3" key="1">
    <citation type="submission" date="2022-11" db="UniProtKB">
        <authorList>
            <consortium name="WormBaseParasite"/>
        </authorList>
    </citation>
    <scope>IDENTIFICATION</scope>
</reference>